<dbReference type="Pfam" id="PF01638">
    <property type="entry name" value="HxlR"/>
    <property type="match status" value="1"/>
</dbReference>
<dbReference type="PANTHER" id="PTHR33204">
    <property type="entry name" value="TRANSCRIPTIONAL REGULATOR, MARR FAMILY"/>
    <property type="match status" value="1"/>
</dbReference>
<accession>A0A365GWF0</accession>
<dbReference type="GO" id="GO:0003677">
    <property type="term" value="F:DNA binding"/>
    <property type="evidence" value="ECO:0007669"/>
    <property type="project" value="UniProtKB-KW"/>
</dbReference>
<dbReference type="InterPro" id="IPR036390">
    <property type="entry name" value="WH_DNA-bd_sf"/>
</dbReference>
<keyword evidence="2" id="KW-0238">DNA-binding</keyword>
<evidence type="ECO:0000313" key="6">
    <source>
        <dbReference type="EMBL" id="RAY11135.1"/>
    </source>
</evidence>
<protein>
    <submittedName>
        <fullName evidence="6">Transcriptional regulator</fullName>
    </submittedName>
</protein>
<keyword evidence="7" id="KW-1185">Reference proteome</keyword>
<name>A0A365GWF0_9ACTN</name>
<reference evidence="6 7" key="1">
    <citation type="submission" date="2018-06" db="EMBL/GenBank/DDBJ databases">
        <title>Actinomadura craniellae sp. nov. isolated from marine sponge Craniella sp.</title>
        <authorList>
            <person name="Li L."/>
            <person name="Xu Q.H."/>
            <person name="Lin H.W."/>
            <person name="Lu Y.H."/>
        </authorList>
    </citation>
    <scope>NUCLEOTIDE SEQUENCE [LARGE SCALE GENOMIC DNA]</scope>
    <source>
        <strain evidence="6 7">LHW63021</strain>
    </source>
</reference>
<dbReference type="OrthoDB" id="3526217at2"/>
<dbReference type="PANTHER" id="PTHR33204:SF18">
    <property type="entry name" value="TRANSCRIPTIONAL REGULATORY PROTEIN"/>
    <property type="match status" value="1"/>
</dbReference>
<evidence type="ECO:0000256" key="3">
    <source>
        <dbReference type="ARBA" id="ARBA00023163"/>
    </source>
</evidence>
<dbReference type="Gene3D" id="1.10.10.10">
    <property type="entry name" value="Winged helix-like DNA-binding domain superfamily/Winged helix DNA-binding domain"/>
    <property type="match status" value="1"/>
</dbReference>
<dbReference type="RefSeq" id="WP_111871834.1">
    <property type="nucleotide sequence ID" value="NZ_QLYX01000021.1"/>
</dbReference>
<evidence type="ECO:0000256" key="1">
    <source>
        <dbReference type="ARBA" id="ARBA00023015"/>
    </source>
</evidence>
<evidence type="ECO:0000256" key="4">
    <source>
        <dbReference type="SAM" id="MobiDB-lite"/>
    </source>
</evidence>
<dbReference type="InterPro" id="IPR002577">
    <property type="entry name" value="HTH_HxlR"/>
</dbReference>
<evidence type="ECO:0000256" key="2">
    <source>
        <dbReference type="ARBA" id="ARBA00023125"/>
    </source>
</evidence>
<keyword evidence="3" id="KW-0804">Transcription</keyword>
<dbReference type="EMBL" id="QLYX01000021">
    <property type="protein sequence ID" value="RAY11135.1"/>
    <property type="molecule type" value="Genomic_DNA"/>
</dbReference>
<dbReference type="Proteomes" id="UP000251891">
    <property type="component" value="Unassembled WGS sequence"/>
</dbReference>
<organism evidence="6 7">
    <name type="scientific">Actinomadura craniellae</name>
    <dbReference type="NCBI Taxonomy" id="2231787"/>
    <lineage>
        <taxon>Bacteria</taxon>
        <taxon>Bacillati</taxon>
        <taxon>Actinomycetota</taxon>
        <taxon>Actinomycetes</taxon>
        <taxon>Streptosporangiales</taxon>
        <taxon>Thermomonosporaceae</taxon>
        <taxon>Actinomadura</taxon>
    </lineage>
</organism>
<dbReference type="SUPFAM" id="SSF46785">
    <property type="entry name" value="Winged helix' DNA-binding domain"/>
    <property type="match status" value="1"/>
</dbReference>
<feature type="region of interest" description="Disordered" evidence="4">
    <location>
        <begin position="133"/>
        <end position="164"/>
    </location>
</feature>
<gene>
    <name evidence="6" type="ORF">DPM19_32030</name>
</gene>
<dbReference type="PROSITE" id="PS51118">
    <property type="entry name" value="HTH_HXLR"/>
    <property type="match status" value="1"/>
</dbReference>
<proteinExistence type="predicted"/>
<feature type="domain" description="HTH hxlR-type" evidence="5">
    <location>
        <begin position="11"/>
        <end position="110"/>
    </location>
</feature>
<comment type="caution">
    <text evidence="6">The sequence shown here is derived from an EMBL/GenBank/DDBJ whole genome shotgun (WGS) entry which is preliminary data.</text>
</comment>
<keyword evidence="1" id="KW-0805">Transcription regulation</keyword>
<evidence type="ECO:0000313" key="7">
    <source>
        <dbReference type="Proteomes" id="UP000251891"/>
    </source>
</evidence>
<dbReference type="AlphaFoldDB" id="A0A365GWF0"/>
<sequence>MDWLQTSAENCTVRRTLDIVGEKWTLLILRDTVNGVRRFDDLRRHIGVSETILADRLRKLVGAGILERRPYREPGRRTRWEYRVTPRGWELWPVLIALMQWGDRYTADPEGPPLNATHHGCGAPLRAVVECAQGHGPLGPREAEVQPGPSARPFQEAAADLPVH</sequence>
<evidence type="ECO:0000259" key="5">
    <source>
        <dbReference type="PROSITE" id="PS51118"/>
    </source>
</evidence>
<dbReference type="InterPro" id="IPR036388">
    <property type="entry name" value="WH-like_DNA-bd_sf"/>
</dbReference>